<dbReference type="InterPro" id="IPR018254">
    <property type="entry name" value="Ribosomal_uL29_CS"/>
</dbReference>
<protein>
    <recommendedName>
        <fullName evidence="4 5">Large ribosomal subunit protein uL29</fullName>
    </recommendedName>
</protein>
<evidence type="ECO:0000256" key="3">
    <source>
        <dbReference type="ARBA" id="ARBA00023274"/>
    </source>
</evidence>
<dbReference type="GO" id="GO:0003735">
    <property type="term" value="F:structural constituent of ribosome"/>
    <property type="evidence" value="ECO:0007669"/>
    <property type="project" value="InterPro"/>
</dbReference>
<keyword evidence="2 5" id="KW-0689">Ribosomal protein</keyword>
<dbReference type="OrthoDB" id="9815192at2"/>
<dbReference type="RefSeq" id="WP_122030871.1">
    <property type="nucleotide sequence ID" value="NZ_LS483254.1"/>
</dbReference>
<keyword evidence="3 5" id="KW-0687">Ribonucleoprotein</keyword>
<dbReference type="InterPro" id="IPR036049">
    <property type="entry name" value="Ribosomal_uL29_sf"/>
</dbReference>
<evidence type="ECO:0000256" key="4">
    <source>
        <dbReference type="ARBA" id="ARBA00035204"/>
    </source>
</evidence>
<evidence type="ECO:0000313" key="7">
    <source>
        <dbReference type="Proteomes" id="UP000249818"/>
    </source>
</evidence>
<dbReference type="FunFam" id="1.10.287.310:FF:000001">
    <property type="entry name" value="50S ribosomal protein L29"/>
    <property type="match status" value="1"/>
</dbReference>
<sequence>MKARELRDLSTDELRARVAEGKKKLFTLRFQLASGRLTNTAEIGKAKRDIARALTVLEEREDA</sequence>
<dbReference type="SUPFAM" id="SSF46561">
    <property type="entry name" value="Ribosomal protein L29 (L29p)"/>
    <property type="match status" value="1"/>
</dbReference>
<proteinExistence type="inferred from homology"/>
<dbReference type="GO" id="GO:0022625">
    <property type="term" value="C:cytosolic large ribosomal subunit"/>
    <property type="evidence" value="ECO:0007669"/>
    <property type="project" value="TreeGrafter"/>
</dbReference>
<evidence type="ECO:0000256" key="2">
    <source>
        <dbReference type="ARBA" id="ARBA00022980"/>
    </source>
</evidence>
<name>A0A2X3ML97_9BACT</name>
<evidence type="ECO:0000256" key="1">
    <source>
        <dbReference type="ARBA" id="ARBA00009254"/>
    </source>
</evidence>
<dbReference type="KEGG" id="bana:BARAN1_0660"/>
<dbReference type="PANTHER" id="PTHR10916:SF0">
    <property type="entry name" value="LARGE RIBOSOMAL SUBUNIT PROTEIN UL29C"/>
    <property type="match status" value="1"/>
</dbReference>
<dbReference type="Pfam" id="PF00831">
    <property type="entry name" value="Ribosomal_L29"/>
    <property type="match status" value="1"/>
</dbReference>
<dbReference type="InterPro" id="IPR050063">
    <property type="entry name" value="Ribosomal_protein_uL29"/>
</dbReference>
<dbReference type="Proteomes" id="UP000249818">
    <property type="component" value="Chromosome BARAN1"/>
</dbReference>
<dbReference type="InterPro" id="IPR001854">
    <property type="entry name" value="Ribosomal_uL29"/>
</dbReference>
<dbReference type="NCBIfam" id="TIGR00012">
    <property type="entry name" value="L29"/>
    <property type="match status" value="1"/>
</dbReference>
<reference evidence="7" key="1">
    <citation type="submission" date="2018-05" db="EMBL/GenBank/DDBJ databases">
        <authorList>
            <person name="Hao L."/>
        </authorList>
    </citation>
    <scope>NUCLEOTIDE SEQUENCE [LARGE SCALE GENOMIC DNA]</scope>
</reference>
<evidence type="ECO:0000256" key="5">
    <source>
        <dbReference type="HAMAP-Rule" id="MF_00374"/>
    </source>
</evidence>
<dbReference type="GO" id="GO:0006412">
    <property type="term" value="P:translation"/>
    <property type="evidence" value="ECO:0007669"/>
    <property type="project" value="UniProtKB-UniRule"/>
</dbReference>
<dbReference type="PROSITE" id="PS00579">
    <property type="entry name" value="RIBOSOMAL_L29"/>
    <property type="match status" value="1"/>
</dbReference>
<dbReference type="HAMAP" id="MF_00374">
    <property type="entry name" value="Ribosomal_uL29"/>
    <property type="match status" value="1"/>
</dbReference>
<dbReference type="Gene3D" id="1.10.287.310">
    <property type="match status" value="1"/>
</dbReference>
<accession>A0A2X3ML97</accession>
<keyword evidence="7" id="KW-1185">Reference proteome</keyword>
<dbReference type="EMBL" id="LS483254">
    <property type="protein sequence ID" value="SQD92684.1"/>
    <property type="molecule type" value="Genomic_DNA"/>
</dbReference>
<dbReference type="PANTHER" id="PTHR10916">
    <property type="entry name" value="60S RIBOSOMAL PROTEIN L35/50S RIBOSOMAL PROTEIN L29"/>
    <property type="match status" value="1"/>
</dbReference>
<gene>
    <name evidence="5 6" type="primary">rpmC</name>
    <name evidence="6" type="ORF">BARAN1_0660</name>
</gene>
<comment type="similarity">
    <text evidence="1 5">Belongs to the universal ribosomal protein uL29 family.</text>
</comment>
<organism evidence="6 7">
    <name type="scientific">Candidatus Bipolaricaulis anaerobius</name>
    <dbReference type="NCBI Taxonomy" id="2026885"/>
    <lineage>
        <taxon>Bacteria</taxon>
        <taxon>Candidatus Bipolaricaulota</taxon>
        <taxon>Candidatus Bipolaricaulia</taxon>
        <taxon>Candidatus Bipolaricaulales</taxon>
        <taxon>Candidatus Bipolaricaulaceae</taxon>
        <taxon>Candidatus Bipolaricaulis</taxon>
    </lineage>
</organism>
<dbReference type="CDD" id="cd00427">
    <property type="entry name" value="Ribosomal_L29_HIP"/>
    <property type="match status" value="1"/>
</dbReference>
<evidence type="ECO:0000313" key="6">
    <source>
        <dbReference type="EMBL" id="SQD92684.1"/>
    </source>
</evidence>
<dbReference type="AlphaFoldDB" id="A0A2X3ML97"/>